<evidence type="ECO:0000256" key="1">
    <source>
        <dbReference type="SAM" id="Phobius"/>
    </source>
</evidence>
<evidence type="ECO:0000313" key="3">
    <source>
        <dbReference type="Proteomes" id="UP001147653"/>
    </source>
</evidence>
<keyword evidence="1" id="KW-0812">Transmembrane</keyword>
<gene>
    <name evidence="2" type="ORF">OJ997_29205</name>
</gene>
<dbReference type="RefSeq" id="WP_270028873.1">
    <property type="nucleotide sequence ID" value="NZ_JAPDDP010000075.1"/>
</dbReference>
<dbReference type="EMBL" id="JAPDDP010000075">
    <property type="protein sequence ID" value="MDA0184418.1"/>
    <property type="molecule type" value="Genomic_DNA"/>
</dbReference>
<feature type="transmembrane region" description="Helical" evidence="1">
    <location>
        <begin position="106"/>
        <end position="126"/>
    </location>
</feature>
<sequence>MRVWLAHLIFLPLAAWALITVLDFRAASNVVLWLVAAVIVHDLIIWPLYSVADRAGRLALPGPRINYIRVPAALSLLLLVVFWSTIRGKGAGTYTRVSGLEWDGYGTRWLLVTAALFAISAVVYGVRSRTGRQPAL</sequence>
<keyword evidence="1" id="KW-1133">Transmembrane helix</keyword>
<reference evidence="2" key="1">
    <citation type="submission" date="2022-10" db="EMBL/GenBank/DDBJ databases">
        <title>The WGS of Solirubrobacter phytolaccae KCTC 29190.</title>
        <authorList>
            <person name="Jiang Z."/>
        </authorList>
    </citation>
    <scope>NUCLEOTIDE SEQUENCE</scope>
    <source>
        <strain evidence="2">KCTC 29190</strain>
    </source>
</reference>
<dbReference type="Proteomes" id="UP001147653">
    <property type="component" value="Unassembled WGS sequence"/>
</dbReference>
<feature type="transmembrane region" description="Helical" evidence="1">
    <location>
        <begin position="67"/>
        <end position="86"/>
    </location>
</feature>
<comment type="caution">
    <text evidence="2">The sequence shown here is derived from an EMBL/GenBank/DDBJ whole genome shotgun (WGS) entry which is preliminary data.</text>
</comment>
<evidence type="ECO:0000313" key="2">
    <source>
        <dbReference type="EMBL" id="MDA0184418.1"/>
    </source>
</evidence>
<accession>A0A9X3NDF4</accession>
<name>A0A9X3NDF4_9ACTN</name>
<organism evidence="2 3">
    <name type="scientific">Solirubrobacter phytolaccae</name>
    <dbReference type="NCBI Taxonomy" id="1404360"/>
    <lineage>
        <taxon>Bacteria</taxon>
        <taxon>Bacillati</taxon>
        <taxon>Actinomycetota</taxon>
        <taxon>Thermoleophilia</taxon>
        <taxon>Solirubrobacterales</taxon>
        <taxon>Solirubrobacteraceae</taxon>
        <taxon>Solirubrobacter</taxon>
    </lineage>
</organism>
<protein>
    <submittedName>
        <fullName evidence="2">Uncharacterized protein</fullName>
    </submittedName>
</protein>
<keyword evidence="1" id="KW-0472">Membrane</keyword>
<keyword evidence="3" id="KW-1185">Reference proteome</keyword>
<feature type="transmembrane region" description="Helical" evidence="1">
    <location>
        <begin position="27"/>
        <end position="46"/>
    </location>
</feature>
<dbReference type="AlphaFoldDB" id="A0A9X3NDF4"/>
<proteinExistence type="predicted"/>